<dbReference type="SUPFAM" id="SSF56112">
    <property type="entry name" value="Protein kinase-like (PK-like)"/>
    <property type="match status" value="1"/>
</dbReference>
<dbReference type="Pfam" id="PF00069">
    <property type="entry name" value="Pkinase"/>
    <property type="match status" value="2"/>
</dbReference>
<protein>
    <recommendedName>
        <fullName evidence="1">non-specific serine/threonine protein kinase</fullName>
        <ecNumber evidence="1">2.7.11.1</ecNumber>
    </recommendedName>
</protein>
<dbReference type="PROSITE" id="PS50011">
    <property type="entry name" value="PROTEIN_KINASE_DOM"/>
    <property type="match status" value="1"/>
</dbReference>
<accession>A0A1S3ZHB9</accession>
<dbReference type="PaxDb" id="4097-A0A1S3ZHB9"/>
<feature type="region of interest" description="Disordered" evidence="7">
    <location>
        <begin position="728"/>
        <end position="763"/>
    </location>
</feature>
<keyword evidence="9" id="KW-1185">Reference proteome</keyword>
<feature type="compositionally biased region" description="Basic and acidic residues" evidence="7">
    <location>
        <begin position="750"/>
        <end position="763"/>
    </location>
</feature>
<name>A0A1S3ZHB9_TOBAC</name>
<dbReference type="RefSeq" id="XP_016463774.1">
    <property type="nucleotide sequence ID" value="XM_016608288.2"/>
</dbReference>
<reference evidence="9" key="1">
    <citation type="journal article" date="2014" name="Nat. Commun.">
        <title>The tobacco genome sequence and its comparison with those of tomato and potato.</title>
        <authorList>
            <person name="Sierro N."/>
            <person name="Battey J.N."/>
            <person name="Ouadi S."/>
            <person name="Bakaher N."/>
            <person name="Bovet L."/>
            <person name="Willig A."/>
            <person name="Goepfert S."/>
            <person name="Peitsch M.C."/>
            <person name="Ivanov N.V."/>
        </authorList>
    </citation>
    <scope>NUCLEOTIDE SEQUENCE [LARGE SCALE GENOMIC DNA]</scope>
</reference>
<evidence type="ECO:0000256" key="5">
    <source>
        <dbReference type="ARBA" id="ARBA00022777"/>
    </source>
</evidence>
<feature type="compositionally biased region" description="Basic and acidic residues" evidence="7">
    <location>
        <begin position="359"/>
        <end position="368"/>
    </location>
</feature>
<keyword evidence="2" id="KW-0723">Serine/threonine-protein kinase</keyword>
<evidence type="ECO:0000256" key="7">
    <source>
        <dbReference type="SAM" id="MobiDB-lite"/>
    </source>
</evidence>
<dbReference type="InterPro" id="IPR008271">
    <property type="entry name" value="Ser/Thr_kinase_AS"/>
</dbReference>
<dbReference type="GO" id="GO:0000727">
    <property type="term" value="P:double-strand break repair via break-induced replication"/>
    <property type="evidence" value="ECO:0000318"/>
    <property type="project" value="GO_Central"/>
</dbReference>
<gene>
    <name evidence="10" type="primary">LOC107786780</name>
</gene>
<keyword evidence="6" id="KW-0067">ATP-binding</keyword>
<dbReference type="SMART" id="SM00220">
    <property type="entry name" value="S_TKc"/>
    <property type="match status" value="1"/>
</dbReference>
<dbReference type="STRING" id="4097.A0A1S3ZHB9"/>
<dbReference type="RefSeq" id="XP_016463774.1">
    <property type="nucleotide sequence ID" value="XM_016608288.1"/>
</dbReference>
<dbReference type="Gene3D" id="1.10.510.10">
    <property type="entry name" value="Transferase(Phosphotransferase) domain 1"/>
    <property type="match status" value="2"/>
</dbReference>
<keyword evidence="4" id="KW-0547">Nucleotide-binding</keyword>
<evidence type="ECO:0000256" key="6">
    <source>
        <dbReference type="ARBA" id="ARBA00022840"/>
    </source>
</evidence>
<dbReference type="InterPro" id="IPR000719">
    <property type="entry name" value="Prot_kinase_dom"/>
</dbReference>
<dbReference type="PANTHER" id="PTHR44167:SF23">
    <property type="entry name" value="CDC7 KINASE, ISOFORM A-RELATED"/>
    <property type="match status" value="1"/>
</dbReference>
<evidence type="ECO:0000256" key="2">
    <source>
        <dbReference type="ARBA" id="ARBA00022527"/>
    </source>
</evidence>
<evidence type="ECO:0000256" key="4">
    <source>
        <dbReference type="ARBA" id="ARBA00022741"/>
    </source>
</evidence>
<feature type="region of interest" description="Disordered" evidence="7">
    <location>
        <begin position="656"/>
        <end position="675"/>
    </location>
</feature>
<dbReference type="FunFam" id="1.10.510.10:FF:001893">
    <property type="entry name" value="Probable serine/threonine-protein kinase DDB_G0291918"/>
    <property type="match status" value="1"/>
</dbReference>
<feature type="domain" description="Protein kinase" evidence="8">
    <location>
        <begin position="504"/>
        <end position="975"/>
    </location>
</feature>
<evidence type="ECO:0000259" key="8">
    <source>
        <dbReference type="PROSITE" id="PS50011"/>
    </source>
</evidence>
<dbReference type="KEGG" id="nta:107786780"/>
<evidence type="ECO:0000256" key="3">
    <source>
        <dbReference type="ARBA" id="ARBA00022679"/>
    </source>
</evidence>
<dbReference type="PROSITE" id="PS00108">
    <property type="entry name" value="PROTEIN_KINASE_ST"/>
    <property type="match status" value="1"/>
</dbReference>
<dbReference type="GO" id="GO:0005737">
    <property type="term" value="C:cytoplasm"/>
    <property type="evidence" value="ECO:0000318"/>
    <property type="project" value="GO_Central"/>
</dbReference>
<dbReference type="GO" id="GO:0007165">
    <property type="term" value="P:signal transduction"/>
    <property type="evidence" value="ECO:0000318"/>
    <property type="project" value="GO_Central"/>
</dbReference>
<dbReference type="PANTHER" id="PTHR44167">
    <property type="entry name" value="OVARIAN-SPECIFIC SERINE/THREONINE-PROTEIN KINASE LOK-RELATED"/>
    <property type="match status" value="1"/>
</dbReference>
<evidence type="ECO:0000256" key="1">
    <source>
        <dbReference type="ARBA" id="ARBA00012513"/>
    </source>
</evidence>
<dbReference type="GO" id="GO:0005634">
    <property type="term" value="C:nucleus"/>
    <property type="evidence" value="ECO:0000318"/>
    <property type="project" value="GO_Central"/>
</dbReference>
<dbReference type="EC" id="2.7.11.1" evidence="1"/>
<evidence type="ECO:0000313" key="9">
    <source>
        <dbReference type="Proteomes" id="UP000790787"/>
    </source>
</evidence>
<dbReference type="GO" id="GO:0005524">
    <property type="term" value="F:ATP binding"/>
    <property type="evidence" value="ECO:0007669"/>
    <property type="project" value="UniProtKB-KW"/>
</dbReference>
<dbReference type="GO" id="GO:0004674">
    <property type="term" value="F:protein serine/threonine kinase activity"/>
    <property type="evidence" value="ECO:0000318"/>
    <property type="project" value="GO_Central"/>
</dbReference>
<sequence length="1015" mass="113787">MEFQLTSFSATATTAISDIQKAWHIFALLLSTGRPVRPSELSSKCTLFSTSPDYIEFLCFIPNSPLHLTSNYFVTFSQLGFVSTVKFFANANVSPAYVPQLEFRALQMRRESECIFRAYYRKRKRARSEVEYSNVVTKRGFFNNFDAEEGSQEMVTLPSMTRRICGQAYLPNCGMNQLTRIPLSLACDFNRVYEMFRTSIIEGSARPSSSGLKCVEYECEEEIDIGENNCKTNFVHTPICKSKILSHSMFNSPKSTAVESITDPVLQLKPLHISSLYTTSTSIIAEMVDATERRINSGINSCIKVDKEMEILPYAADASVQGFERVTQMENSVEGNEEEPASYPVSNRNINCTETNPAKADESPRDTPLENATKECTAAILHMETAKTDMSPQNHSILVHTQSAGQKQLGKSSPNSKHFQRDVLNHREQRTSKALKIHDAASLLLDKERDAKSIPMKLKHTQYYDFGVSIKESNGNPKENGENFVCNSTKNQSEQKQLPNLESYIVEDEEGSGGYGTVYRARRKTDGVKFAIKCPHPNANKQHVLNELKMLERFGGKNFVIKYEGSFKNGNSDCLVLEHVEHDRPEVLKRDIDVSQLRWYGYCMFRALAGLHKQGIVHRDVKPGNFLFSTKANKGYLIDFNLALDLHQKYGTSDKTKLSHATSSNNGPIPLAKSLPPIKQRKYNAKLEEGINQEAGKGIKSLIRSKNLKRKADQEKISADIAYRSIKKSQGADGSGITSAKDATSNRTPSAERLREPLPSQGRKELINLVQEALQGSNHEETNGPTSKRKRVAATPGKAERKYVYPTPMPLHSSGIAIGGAGLLKSKGDGKHKREGPCVGTKGFRAPEVLFRSVHQGTKLDIWSAGVTLLYFIIGRTPFAGDPDQNIKEIVKLKGSEDLWEVAKLHNRESSFPVDLFDLKSLSPVRLRDWCLRNTRKQDFLEIIPHSLIDLVDKCLTSNPRLRISAEEALRHEFFSPCHEALRKHRLYRQGLSQEIQDPVSTLPLPENSQTCGVL</sequence>
<proteinExistence type="predicted"/>
<reference evidence="10" key="2">
    <citation type="submission" date="2025-08" db="UniProtKB">
        <authorList>
            <consortium name="RefSeq"/>
        </authorList>
    </citation>
    <scope>IDENTIFICATION</scope>
    <source>
        <tissue evidence="10">Leaf</tissue>
    </source>
</reference>
<dbReference type="FunFam" id="1.10.510.10:FF:001725">
    <property type="entry name" value="Kinase like protein"/>
    <property type="match status" value="1"/>
</dbReference>
<dbReference type="InterPro" id="IPR011009">
    <property type="entry name" value="Kinase-like_dom_sf"/>
</dbReference>
<dbReference type="Proteomes" id="UP000790787">
    <property type="component" value="Chromosome 1"/>
</dbReference>
<keyword evidence="3" id="KW-0808">Transferase</keyword>
<dbReference type="GeneID" id="107786780"/>
<feature type="compositionally biased region" description="Polar residues" evidence="7">
    <location>
        <begin position="736"/>
        <end position="749"/>
    </location>
</feature>
<feature type="compositionally biased region" description="Polar residues" evidence="7">
    <location>
        <begin position="344"/>
        <end position="356"/>
    </location>
</feature>
<organism evidence="9 10">
    <name type="scientific">Nicotiana tabacum</name>
    <name type="common">Common tobacco</name>
    <dbReference type="NCBI Taxonomy" id="4097"/>
    <lineage>
        <taxon>Eukaryota</taxon>
        <taxon>Viridiplantae</taxon>
        <taxon>Streptophyta</taxon>
        <taxon>Embryophyta</taxon>
        <taxon>Tracheophyta</taxon>
        <taxon>Spermatophyta</taxon>
        <taxon>Magnoliopsida</taxon>
        <taxon>eudicotyledons</taxon>
        <taxon>Gunneridae</taxon>
        <taxon>Pentapetalae</taxon>
        <taxon>asterids</taxon>
        <taxon>lamiids</taxon>
        <taxon>Solanales</taxon>
        <taxon>Solanaceae</taxon>
        <taxon>Nicotianoideae</taxon>
        <taxon>Nicotianeae</taxon>
        <taxon>Nicotiana</taxon>
    </lineage>
</organism>
<keyword evidence="5 10" id="KW-0418">Kinase</keyword>
<feature type="region of interest" description="Disordered" evidence="7">
    <location>
        <begin position="334"/>
        <end position="369"/>
    </location>
</feature>
<dbReference type="OrthoDB" id="10020333at2759"/>
<evidence type="ECO:0000313" key="10">
    <source>
        <dbReference type="RefSeq" id="XP_016463774.1"/>
    </source>
</evidence>
<dbReference type="AlphaFoldDB" id="A0A1S3ZHB9"/>
<feature type="region of interest" description="Disordered" evidence="7">
    <location>
        <begin position="775"/>
        <end position="798"/>
    </location>
</feature>